<dbReference type="PANTHER" id="PTHR33955:SF2">
    <property type="entry name" value="TRANSMEMBRANE PROTEIN 52"/>
    <property type="match status" value="1"/>
</dbReference>
<feature type="chain" id="PRO_5034513759" evidence="2">
    <location>
        <begin position="27"/>
        <end position="113"/>
    </location>
</feature>
<organism evidence="3 4">
    <name type="scientific">Moschus moschiferus</name>
    <name type="common">Siberian musk deer</name>
    <name type="synonym">Moschus sibiricus</name>
    <dbReference type="NCBI Taxonomy" id="68415"/>
    <lineage>
        <taxon>Eukaryota</taxon>
        <taxon>Metazoa</taxon>
        <taxon>Chordata</taxon>
        <taxon>Craniata</taxon>
        <taxon>Vertebrata</taxon>
        <taxon>Euteleostomi</taxon>
        <taxon>Mammalia</taxon>
        <taxon>Eutheria</taxon>
        <taxon>Laurasiatheria</taxon>
        <taxon>Artiodactyla</taxon>
        <taxon>Ruminantia</taxon>
        <taxon>Pecora</taxon>
        <taxon>Moschidae</taxon>
        <taxon>Moschus</taxon>
    </lineage>
</organism>
<dbReference type="InterPro" id="IPR038942">
    <property type="entry name" value="TMEM52"/>
</dbReference>
<protein>
    <submittedName>
        <fullName evidence="3">Uncharacterized protein</fullName>
    </submittedName>
</protein>
<proteinExistence type="predicted"/>
<keyword evidence="4" id="KW-1185">Reference proteome</keyword>
<evidence type="ECO:0000313" key="4">
    <source>
        <dbReference type="Proteomes" id="UP000694544"/>
    </source>
</evidence>
<keyword evidence="1" id="KW-0812">Transmembrane</keyword>
<dbReference type="AlphaFoldDB" id="A0A8C6DS12"/>
<reference evidence="3" key="1">
    <citation type="submission" date="2025-08" db="UniProtKB">
        <authorList>
            <consortium name="Ensembl"/>
        </authorList>
    </citation>
    <scope>IDENTIFICATION</scope>
</reference>
<dbReference type="Proteomes" id="UP000694544">
    <property type="component" value="Unplaced"/>
</dbReference>
<feature type="transmembrane region" description="Helical" evidence="1">
    <location>
        <begin position="38"/>
        <end position="59"/>
    </location>
</feature>
<feature type="signal peptide" evidence="2">
    <location>
        <begin position="1"/>
        <end position="26"/>
    </location>
</feature>
<accession>A0A8C6DS12</accession>
<reference evidence="3" key="2">
    <citation type="submission" date="2025-09" db="UniProtKB">
        <authorList>
            <consortium name="Ensembl"/>
        </authorList>
    </citation>
    <scope>IDENTIFICATION</scope>
</reference>
<keyword evidence="2" id="KW-0732">Signal</keyword>
<keyword evidence="1" id="KW-0472">Membrane</keyword>
<sequence length="113" mass="11912">MFSWAPADGGLLMLLPLLPLPQVALGFVEGSCDPSDQLILLTALLLLLCGVSASCVQFCRLRKRAHLQPHLPLAPEPCDLTAIPADSDSPVHSTVTCECWHTSPGGPPTCRGG</sequence>
<evidence type="ECO:0000256" key="2">
    <source>
        <dbReference type="SAM" id="SignalP"/>
    </source>
</evidence>
<keyword evidence="1" id="KW-1133">Transmembrane helix</keyword>
<evidence type="ECO:0000256" key="1">
    <source>
        <dbReference type="SAM" id="Phobius"/>
    </source>
</evidence>
<dbReference type="Ensembl" id="ENSMMST00000017202.1">
    <property type="protein sequence ID" value="ENSMMSP00000015579.1"/>
    <property type="gene ID" value="ENSMMSG00000011870.1"/>
</dbReference>
<dbReference type="Pfam" id="PF14979">
    <property type="entry name" value="TMEM52"/>
    <property type="match status" value="1"/>
</dbReference>
<dbReference type="PANTHER" id="PTHR33955">
    <property type="entry name" value="TRANSMEMBRANE PROTEIN 52"/>
    <property type="match status" value="1"/>
</dbReference>
<evidence type="ECO:0000313" key="3">
    <source>
        <dbReference type="Ensembl" id="ENSMMSP00000015579.1"/>
    </source>
</evidence>
<name>A0A8C6DS12_MOSMO</name>